<dbReference type="EMBL" id="MU267597">
    <property type="protein sequence ID" value="KAH7915726.1"/>
    <property type="molecule type" value="Genomic_DNA"/>
</dbReference>
<gene>
    <name evidence="1" type="ORF">BJ138DRAFT_1176336</name>
</gene>
<accession>A0ACB8AQ90</accession>
<sequence>MPPWNSAKAKVQLRLSVQRLRISQQKKEAQAKSSRRDIALLLERGKIESARVKVEAIINEDIHVELLELLELYCELLIARFGLLDQNTREPDPGISEGVCSIIFAAQRTEVKEMHVLRDILMHKYGRDFSVATMENRGNCVSERVTKKLVIETPSTELIDAYLGEIAKAYGVKWGPPTSQPQDNDGGEGDVKGTVSQTKGLDPGLPAYSQDAENAQTPKLPDLPPTEDDDEKSKSTSGAKSKKKDSLNEDPPEDDFTALTRRFQALKKR</sequence>
<evidence type="ECO:0000313" key="2">
    <source>
        <dbReference type="Proteomes" id="UP000790377"/>
    </source>
</evidence>
<organism evidence="1 2">
    <name type="scientific">Hygrophoropsis aurantiaca</name>
    <dbReference type="NCBI Taxonomy" id="72124"/>
    <lineage>
        <taxon>Eukaryota</taxon>
        <taxon>Fungi</taxon>
        <taxon>Dikarya</taxon>
        <taxon>Basidiomycota</taxon>
        <taxon>Agaricomycotina</taxon>
        <taxon>Agaricomycetes</taxon>
        <taxon>Agaricomycetidae</taxon>
        <taxon>Boletales</taxon>
        <taxon>Coniophorineae</taxon>
        <taxon>Hygrophoropsidaceae</taxon>
        <taxon>Hygrophoropsis</taxon>
    </lineage>
</organism>
<proteinExistence type="predicted"/>
<name>A0ACB8AQ90_9AGAM</name>
<protein>
    <submittedName>
        <fullName evidence="1">DUF292-domain-containing protein</fullName>
    </submittedName>
</protein>
<reference evidence="1" key="1">
    <citation type="journal article" date="2021" name="New Phytol.">
        <title>Evolutionary innovations through gain and loss of genes in the ectomycorrhizal Boletales.</title>
        <authorList>
            <person name="Wu G."/>
            <person name="Miyauchi S."/>
            <person name="Morin E."/>
            <person name="Kuo A."/>
            <person name="Drula E."/>
            <person name="Varga T."/>
            <person name="Kohler A."/>
            <person name="Feng B."/>
            <person name="Cao Y."/>
            <person name="Lipzen A."/>
            <person name="Daum C."/>
            <person name="Hundley H."/>
            <person name="Pangilinan J."/>
            <person name="Johnson J."/>
            <person name="Barry K."/>
            <person name="LaButti K."/>
            <person name="Ng V."/>
            <person name="Ahrendt S."/>
            <person name="Min B."/>
            <person name="Choi I.G."/>
            <person name="Park H."/>
            <person name="Plett J.M."/>
            <person name="Magnuson J."/>
            <person name="Spatafora J.W."/>
            <person name="Nagy L.G."/>
            <person name="Henrissat B."/>
            <person name="Grigoriev I.V."/>
            <person name="Yang Z.L."/>
            <person name="Xu J."/>
            <person name="Martin F.M."/>
        </authorList>
    </citation>
    <scope>NUCLEOTIDE SEQUENCE</scope>
    <source>
        <strain evidence="1">ATCC 28755</strain>
    </source>
</reference>
<keyword evidence="2" id="KW-1185">Reference proteome</keyword>
<comment type="caution">
    <text evidence="1">The sequence shown here is derived from an EMBL/GenBank/DDBJ whole genome shotgun (WGS) entry which is preliminary data.</text>
</comment>
<evidence type="ECO:0000313" key="1">
    <source>
        <dbReference type="EMBL" id="KAH7915726.1"/>
    </source>
</evidence>
<dbReference type="Proteomes" id="UP000790377">
    <property type="component" value="Unassembled WGS sequence"/>
</dbReference>